<keyword evidence="2" id="KW-1185">Reference proteome</keyword>
<evidence type="ECO:0000313" key="2">
    <source>
        <dbReference type="Proteomes" id="UP001152888"/>
    </source>
</evidence>
<name>A0A9P0P3G6_ACAOB</name>
<evidence type="ECO:0000313" key="1">
    <source>
        <dbReference type="EMBL" id="CAH1968513.1"/>
    </source>
</evidence>
<dbReference type="AlphaFoldDB" id="A0A9P0P3G6"/>
<gene>
    <name evidence="1" type="ORF">ACAOBT_LOCUS7903</name>
</gene>
<accession>A0A9P0P3G6</accession>
<proteinExistence type="predicted"/>
<comment type="caution">
    <text evidence="1">The sequence shown here is derived from an EMBL/GenBank/DDBJ whole genome shotgun (WGS) entry which is preliminary data.</text>
</comment>
<reference evidence="1" key="1">
    <citation type="submission" date="2022-03" db="EMBL/GenBank/DDBJ databases">
        <authorList>
            <person name="Sayadi A."/>
        </authorList>
    </citation>
    <scope>NUCLEOTIDE SEQUENCE</scope>
</reference>
<dbReference type="Proteomes" id="UP001152888">
    <property type="component" value="Unassembled WGS sequence"/>
</dbReference>
<protein>
    <submittedName>
        <fullName evidence="1">Uncharacterized protein</fullName>
    </submittedName>
</protein>
<dbReference type="EMBL" id="CAKOFQ010006753">
    <property type="protein sequence ID" value="CAH1968513.1"/>
    <property type="molecule type" value="Genomic_DNA"/>
</dbReference>
<organism evidence="1 2">
    <name type="scientific">Acanthoscelides obtectus</name>
    <name type="common">Bean weevil</name>
    <name type="synonym">Bruchus obtectus</name>
    <dbReference type="NCBI Taxonomy" id="200917"/>
    <lineage>
        <taxon>Eukaryota</taxon>
        <taxon>Metazoa</taxon>
        <taxon>Ecdysozoa</taxon>
        <taxon>Arthropoda</taxon>
        <taxon>Hexapoda</taxon>
        <taxon>Insecta</taxon>
        <taxon>Pterygota</taxon>
        <taxon>Neoptera</taxon>
        <taxon>Endopterygota</taxon>
        <taxon>Coleoptera</taxon>
        <taxon>Polyphaga</taxon>
        <taxon>Cucujiformia</taxon>
        <taxon>Chrysomeloidea</taxon>
        <taxon>Chrysomelidae</taxon>
        <taxon>Bruchinae</taxon>
        <taxon>Bruchini</taxon>
        <taxon>Acanthoscelides</taxon>
    </lineage>
</organism>
<sequence length="83" mass="9730">MWRSDEERRSLLVFRTTGKLEHPYAAGLLWFMLALRKAPITLDAESETRVILMATDLWQMTLKLESQNCPKKLKYLTKNNCQS</sequence>